<keyword evidence="4 6" id="KW-1133">Transmembrane helix</keyword>
<feature type="transmembrane region" description="Helical" evidence="6">
    <location>
        <begin position="100"/>
        <end position="127"/>
    </location>
</feature>
<protein>
    <submittedName>
        <fullName evidence="7">Ribose transport system permease protein</fullName>
    </submittedName>
</protein>
<sequence>MARRALQMLVTIGVLPILLVTMIVVFGLIEPRFLAQDNILNILRQSTFLGIVAIGQMLVLITAGFDLSIGAIVALTSVVAATVMSSVLGDDGSGSALTAIVLGVGAGLLAGIVAGAVNGFGVAVLGVSPFIVTLGTSSIITGAALLETGGAPITGLPTDFVKVLGTDKLLGVPVVVYITAVIVLVMYAVLNRSRFGRYLYAIGGNEIASRLSGIRVGRNLMVVYILSGTFAAIAGLLLTARVGAGEPNLGASFALQSITAAVLGGVSLRGGEGKLGGVVFGALFIAMLSNGMNLIRVSSYWQSIALGALLVLAVVVDRARQRVRHTV</sequence>
<keyword evidence="8" id="KW-1185">Reference proteome</keyword>
<evidence type="ECO:0000256" key="1">
    <source>
        <dbReference type="ARBA" id="ARBA00004651"/>
    </source>
</evidence>
<feature type="transmembrane region" description="Helical" evidence="6">
    <location>
        <begin position="275"/>
        <end position="293"/>
    </location>
</feature>
<feature type="transmembrane region" description="Helical" evidence="6">
    <location>
        <begin position="249"/>
        <end position="268"/>
    </location>
</feature>
<gene>
    <name evidence="7" type="ORF">BDZ31_001669</name>
</gene>
<evidence type="ECO:0000256" key="3">
    <source>
        <dbReference type="ARBA" id="ARBA00022692"/>
    </source>
</evidence>
<dbReference type="AlphaFoldDB" id="A0A840IB84"/>
<dbReference type="Proteomes" id="UP000585272">
    <property type="component" value="Unassembled WGS sequence"/>
</dbReference>
<feature type="transmembrane region" description="Helical" evidence="6">
    <location>
        <begin position="299"/>
        <end position="316"/>
    </location>
</feature>
<evidence type="ECO:0000313" key="7">
    <source>
        <dbReference type="EMBL" id="MBB4662096.1"/>
    </source>
</evidence>
<keyword evidence="2" id="KW-1003">Cell membrane</keyword>
<name>A0A840IB84_9ACTN</name>
<feature type="transmembrane region" description="Helical" evidence="6">
    <location>
        <begin position="6"/>
        <end position="29"/>
    </location>
</feature>
<dbReference type="PANTHER" id="PTHR32196">
    <property type="entry name" value="ABC TRANSPORTER PERMEASE PROTEIN YPHD-RELATED-RELATED"/>
    <property type="match status" value="1"/>
</dbReference>
<organism evidence="7 8">
    <name type="scientific">Conexibacter arvalis</name>
    <dbReference type="NCBI Taxonomy" id="912552"/>
    <lineage>
        <taxon>Bacteria</taxon>
        <taxon>Bacillati</taxon>
        <taxon>Actinomycetota</taxon>
        <taxon>Thermoleophilia</taxon>
        <taxon>Solirubrobacterales</taxon>
        <taxon>Conexibacteraceae</taxon>
        <taxon>Conexibacter</taxon>
    </lineage>
</organism>
<evidence type="ECO:0000256" key="4">
    <source>
        <dbReference type="ARBA" id="ARBA00022989"/>
    </source>
</evidence>
<evidence type="ECO:0000313" key="8">
    <source>
        <dbReference type="Proteomes" id="UP000585272"/>
    </source>
</evidence>
<keyword evidence="3 6" id="KW-0812">Transmembrane</keyword>
<comment type="subcellular location">
    <subcellularLocation>
        <location evidence="1">Cell membrane</location>
        <topology evidence="1">Multi-pass membrane protein</topology>
    </subcellularLocation>
</comment>
<dbReference type="Pfam" id="PF02653">
    <property type="entry name" value="BPD_transp_2"/>
    <property type="match status" value="1"/>
</dbReference>
<reference evidence="7 8" key="1">
    <citation type="submission" date="2020-08" db="EMBL/GenBank/DDBJ databases">
        <title>Genomic Encyclopedia of Archaeal and Bacterial Type Strains, Phase II (KMG-II): from individual species to whole genera.</title>
        <authorList>
            <person name="Goeker M."/>
        </authorList>
    </citation>
    <scope>NUCLEOTIDE SEQUENCE [LARGE SCALE GENOMIC DNA]</scope>
    <source>
        <strain evidence="7 8">DSM 23288</strain>
    </source>
</reference>
<dbReference type="EMBL" id="JACHNU010000001">
    <property type="protein sequence ID" value="MBB4662096.1"/>
    <property type="molecule type" value="Genomic_DNA"/>
</dbReference>
<dbReference type="CDD" id="cd06579">
    <property type="entry name" value="TM_PBP1_transp_AraH_like"/>
    <property type="match status" value="1"/>
</dbReference>
<feature type="transmembrane region" description="Helical" evidence="6">
    <location>
        <begin position="220"/>
        <end position="243"/>
    </location>
</feature>
<evidence type="ECO:0000256" key="5">
    <source>
        <dbReference type="ARBA" id="ARBA00023136"/>
    </source>
</evidence>
<proteinExistence type="predicted"/>
<dbReference type="GO" id="GO:0022857">
    <property type="term" value="F:transmembrane transporter activity"/>
    <property type="evidence" value="ECO:0007669"/>
    <property type="project" value="InterPro"/>
</dbReference>
<dbReference type="GO" id="GO:0005886">
    <property type="term" value="C:plasma membrane"/>
    <property type="evidence" value="ECO:0007669"/>
    <property type="project" value="UniProtKB-SubCell"/>
</dbReference>
<accession>A0A840IB84</accession>
<evidence type="ECO:0000256" key="2">
    <source>
        <dbReference type="ARBA" id="ARBA00022475"/>
    </source>
</evidence>
<feature type="transmembrane region" description="Helical" evidence="6">
    <location>
        <begin position="41"/>
        <end position="61"/>
    </location>
</feature>
<dbReference type="InterPro" id="IPR001851">
    <property type="entry name" value="ABC_transp_permease"/>
</dbReference>
<comment type="caution">
    <text evidence="7">The sequence shown here is derived from an EMBL/GenBank/DDBJ whole genome shotgun (WGS) entry which is preliminary data.</text>
</comment>
<feature type="transmembrane region" description="Helical" evidence="6">
    <location>
        <begin position="169"/>
        <end position="190"/>
    </location>
</feature>
<evidence type="ECO:0000256" key="6">
    <source>
        <dbReference type="SAM" id="Phobius"/>
    </source>
</evidence>
<keyword evidence="5 6" id="KW-0472">Membrane</keyword>